<sequence>MTLTLVLFVPFPLIWESIIPYTVIHLLHPRADGKSDTSTREKKIPSEYEGNR</sequence>
<evidence type="ECO:0000313" key="4">
    <source>
        <dbReference type="Proteomes" id="UP001519460"/>
    </source>
</evidence>
<proteinExistence type="predicted"/>
<feature type="signal peptide" evidence="2">
    <location>
        <begin position="1"/>
        <end position="16"/>
    </location>
</feature>
<reference evidence="3 4" key="1">
    <citation type="journal article" date="2023" name="Sci. Data">
        <title>Genome assembly of the Korean intertidal mud-creeper Batillaria attramentaria.</title>
        <authorList>
            <person name="Patra A.K."/>
            <person name="Ho P.T."/>
            <person name="Jun S."/>
            <person name="Lee S.J."/>
            <person name="Kim Y."/>
            <person name="Won Y.J."/>
        </authorList>
    </citation>
    <scope>NUCLEOTIDE SEQUENCE [LARGE SCALE GENOMIC DNA]</scope>
    <source>
        <strain evidence="3">Wonlab-2016</strain>
    </source>
</reference>
<keyword evidence="2" id="KW-0732">Signal</keyword>
<name>A0ABD0LUA7_9CAEN</name>
<feature type="region of interest" description="Disordered" evidence="1">
    <location>
        <begin position="31"/>
        <end position="52"/>
    </location>
</feature>
<dbReference type="AlphaFoldDB" id="A0ABD0LUA7"/>
<dbReference type="Proteomes" id="UP001519460">
    <property type="component" value="Unassembled WGS sequence"/>
</dbReference>
<evidence type="ECO:0000256" key="1">
    <source>
        <dbReference type="SAM" id="MobiDB-lite"/>
    </source>
</evidence>
<evidence type="ECO:0000313" key="3">
    <source>
        <dbReference type="EMBL" id="KAK7502815.1"/>
    </source>
</evidence>
<feature type="non-terminal residue" evidence="3">
    <location>
        <position position="52"/>
    </location>
</feature>
<accession>A0ABD0LUA7</accession>
<keyword evidence="4" id="KW-1185">Reference proteome</keyword>
<organism evidence="3 4">
    <name type="scientific">Batillaria attramentaria</name>
    <dbReference type="NCBI Taxonomy" id="370345"/>
    <lineage>
        <taxon>Eukaryota</taxon>
        <taxon>Metazoa</taxon>
        <taxon>Spiralia</taxon>
        <taxon>Lophotrochozoa</taxon>
        <taxon>Mollusca</taxon>
        <taxon>Gastropoda</taxon>
        <taxon>Caenogastropoda</taxon>
        <taxon>Sorbeoconcha</taxon>
        <taxon>Cerithioidea</taxon>
        <taxon>Batillariidae</taxon>
        <taxon>Batillaria</taxon>
    </lineage>
</organism>
<comment type="caution">
    <text evidence="3">The sequence shown here is derived from an EMBL/GenBank/DDBJ whole genome shotgun (WGS) entry which is preliminary data.</text>
</comment>
<gene>
    <name evidence="3" type="ORF">BaRGS_00006065</name>
</gene>
<feature type="chain" id="PRO_5044890783" evidence="2">
    <location>
        <begin position="17"/>
        <end position="52"/>
    </location>
</feature>
<evidence type="ECO:0000256" key="2">
    <source>
        <dbReference type="SAM" id="SignalP"/>
    </source>
</evidence>
<dbReference type="EMBL" id="JACVVK020000024">
    <property type="protein sequence ID" value="KAK7502815.1"/>
    <property type="molecule type" value="Genomic_DNA"/>
</dbReference>
<protein>
    <submittedName>
        <fullName evidence="3">Uncharacterized protein</fullName>
    </submittedName>
</protein>